<dbReference type="InterPro" id="IPR050123">
    <property type="entry name" value="Prok_molybdopt-oxidoreductase"/>
</dbReference>
<sequence length="757" mass="83653">MSPKRIVKLSPPPKTAAGLRSIQSVAYSLWEETHIGRGVKTLLKLNQPKGVDCPSCAWPDPDPEEVSKIAEYCENGAKAIVWESTYKRLDAAFFRQYSVKDLLEKSDHWLEKQGRLTQPMVLKENDSHYSPISWEDAFAFIAEKLNGLPTPDHALFYTSGRTSNEAAFLYQSFVRQFGTNNLPDCSNMCHEASGKALSETLGIGKASVTLADIPEADLMLVLGQNPGTNAPRMLTYLEKLKKNGGKLIMVNPLPETGLIQFRNPQKPWEWVGKPTIIHDLHLQVTLNGDLALLKALLKLLLEADARGEKKVFDHAFIQKQTSGYEDLVRHLHSTDLQELIDASGVPEEKIREAADLLASSKKIIIAWAMGITQHRNAENTIREIVNILLVKGSIGKKGAGTLPVRGHSNVQGDRTMGIWEKMPDSFLDRLGAAFSFNPPRHHGVGAVGAVEAMLSGKARVFFGMGGNFALAAPDTGKVFQGLQQCDLTVQVSTKLNRSHLIHGQTAVILPCLGRTEKDVSPSGPQWVSTEDTAGRVRMSQGDLEPASDQLKSEVAIVCGLARAVLGTENPTDWEGMAVDYDRIRDKIEEVIPGFEQYNQRARIPGGFYLPNGAREGTFHTVDQKAKITVNPLPQYSAPKTPFTLMTIRSHDQFNTTVYGYNDRYRGISNSREVVMMHPDDMQEYGCKSGDLVKLTSFFDGEQRVLEGFQVIPYAISKGCLAVYFPEGNVLIALGNRSDESHCPASKYVEVHLEIMKA</sequence>
<evidence type="ECO:0000256" key="9">
    <source>
        <dbReference type="ARBA" id="ARBA00023014"/>
    </source>
</evidence>
<accession>A0ABT8C0G4</accession>
<dbReference type="InterPro" id="IPR037951">
    <property type="entry name" value="MopB_CT_YdeP"/>
</dbReference>
<keyword evidence="5" id="KW-0500">Molybdenum</keyword>
<evidence type="ECO:0000256" key="8">
    <source>
        <dbReference type="ARBA" id="ARBA00023004"/>
    </source>
</evidence>
<feature type="domain" description="Molybdopterin oxidoreductase" evidence="10">
    <location>
        <begin position="115"/>
        <end position="493"/>
    </location>
</feature>
<evidence type="ECO:0000256" key="5">
    <source>
        <dbReference type="ARBA" id="ARBA00022505"/>
    </source>
</evidence>
<evidence type="ECO:0000259" key="11">
    <source>
        <dbReference type="Pfam" id="PF01568"/>
    </source>
</evidence>
<comment type="cofactor">
    <cofactor evidence="2">
        <name>[4Fe-4S] cluster</name>
        <dbReference type="ChEBI" id="CHEBI:49883"/>
    </cofactor>
</comment>
<evidence type="ECO:0000256" key="7">
    <source>
        <dbReference type="ARBA" id="ARBA00023002"/>
    </source>
</evidence>
<dbReference type="Pfam" id="PF01568">
    <property type="entry name" value="Molydop_binding"/>
    <property type="match status" value="1"/>
</dbReference>
<dbReference type="Gene3D" id="2.40.40.20">
    <property type="match status" value="1"/>
</dbReference>
<comment type="similarity">
    <text evidence="3">Belongs to the prokaryotic molybdopterin-containing oxidoreductase family.</text>
</comment>
<comment type="caution">
    <text evidence="12">The sequence shown here is derived from an EMBL/GenBank/DDBJ whole genome shotgun (WGS) entry which is preliminary data.</text>
</comment>
<dbReference type="NCBIfam" id="TIGR01701">
    <property type="entry name" value="Fdhalpha-like"/>
    <property type="match status" value="1"/>
</dbReference>
<gene>
    <name evidence="12" type="ORF">QWZ15_00460</name>
</gene>
<keyword evidence="6" id="KW-0479">Metal-binding</keyword>
<name>A0ABT8C0G4_9BACT</name>
<evidence type="ECO:0000256" key="6">
    <source>
        <dbReference type="ARBA" id="ARBA00022723"/>
    </source>
</evidence>
<dbReference type="SUPFAM" id="SSF53706">
    <property type="entry name" value="Formate dehydrogenase/DMSO reductase, domains 1-3"/>
    <property type="match status" value="1"/>
</dbReference>
<dbReference type="PANTHER" id="PTHR43105">
    <property type="entry name" value="RESPIRATORY NITRATE REDUCTASE"/>
    <property type="match status" value="1"/>
</dbReference>
<dbReference type="Gene3D" id="3.40.228.10">
    <property type="entry name" value="Dimethylsulfoxide Reductase, domain 2"/>
    <property type="match status" value="1"/>
</dbReference>
<keyword evidence="9" id="KW-0411">Iron-sulfur</keyword>
<dbReference type="PANTHER" id="PTHR43105:SF4">
    <property type="entry name" value="PROTEIN YDEP"/>
    <property type="match status" value="1"/>
</dbReference>
<evidence type="ECO:0000313" key="13">
    <source>
        <dbReference type="Proteomes" id="UP001236663"/>
    </source>
</evidence>
<evidence type="ECO:0000256" key="2">
    <source>
        <dbReference type="ARBA" id="ARBA00001966"/>
    </source>
</evidence>
<dbReference type="Proteomes" id="UP001236663">
    <property type="component" value="Unassembled WGS sequence"/>
</dbReference>
<dbReference type="InterPro" id="IPR041953">
    <property type="entry name" value="YdeP_MopB"/>
</dbReference>
<dbReference type="RefSeq" id="WP_163385722.1">
    <property type="nucleotide sequence ID" value="NZ_JAUFQS010000001.1"/>
</dbReference>
<organism evidence="12 13">
    <name type="scientific">Cyclobacterium jeungdonense</name>
    <dbReference type="NCBI Taxonomy" id="708087"/>
    <lineage>
        <taxon>Bacteria</taxon>
        <taxon>Pseudomonadati</taxon>
        <taxon>Bacteroidota</taxon>
        <taxon>Cytophagia</taxon>
        <taxon>Cytophagales</taxon>
        <taxon>Cyclobacteriaceae</taxon>
        <taxon>Cyclobacterium</taxon>
    </lineage>
</organism>
<keyword evidence="4" id="KW-0004">4Fe-4S</keyword>
<comment type="cofactor">
    <cofactor evidence="1">
        <name>Mo-bis(molybdopterin guanine dinucleotide)</name>
        <dbReference type="ChEBI" id="CHEBI:60539"/>
    </cofactor>
</comment>
<evidence type="ECO:0000256" key="1">
    <source>
        <dbReference type="ARBA" id="ARBA00001942"/>
    </source>
</evidence>
<dbReference type="CDD" id="cd02767">
    <property type="entry name" value="MopB_ydeP"/>
    <property type="match status" value="1"/>
</dbReference>
<dbReference type="Gene3D" id="3.40.50.740">
    <property type="match status" value="1"/>
</dbReference>
<proteinExistence type="inferred from homology"/>
<dbReference type="SUPFAM" id="SSF50692">
    <property type="entry name" value="ADC-like"/>
    <property type="match status" value="1"/>
</dbReference>
<keyword evidence="13" id="KW-1185">Reference proteome</keyword>
<evidence type="ECO:0000313" key="12">
    <source>
        <dbReference type="EMBL" id="MDN3686284.1"/>
    </source>
</evidence>
<evidence type="ECO:0000256" key="4">
    <source>
        <dbReference type="ARBA" id="ARBA00022485"/>
    </source>
</evidence>
<reference evidence="13" key="1">
    <citation type="journal article" date="2019" name="Int. J. Syst. Evol. Microbiol.">
        <title>The Global Catalogue of Microorganisms (GCM) 10K type strain sequencing project: providing services to taxonomists for standard genome sequencing and annotation.</title>
        <authorList>
            <consortium name="The Broad Institute Genomics Platform"/>
            <consortium name="The Broad Institute Genome Sequencing Center for Infectious Disease"/>
            <person name="Wu L."/>
            <person name="Ma J."/>
        </authorList>
    </citation>
    <scope>NUCLEOTIDE SEQUENCE [LARGE SCALE GENOMIC DNA]</scope>
    <source>
        <strain evidence="13">CECT 7706</strain>
    </source>
</reference>
<dbReference type="Pfam" id="PF00384">
    <property type="entry name" value="Molybdopterin"/>
    <property type="match status" value="1"/>
</dbReference>
<feature type="domain" description="Molybdopterin dinucleotide-binding" evidence="11">
    <location>
        <begin position="642"/>
        <end position="728"/>
    </location>
</feature>
<keyword evidence="7" id="KW-0560">Oxidoreductase</keyword>
<dbReference type="EMBL" id="JAUFQS010000001">
    <property type="protein sequence ID" value="MDN3686284.1"/>
    <property type="molecule type" value="Genomic_DNA"/>
</dbReference>
<dbReference type="CDD" id="cd02787">
    <property type="entry name" value="MopB_CT_ydeP"/>
    <property type="match status" value="1"/>
</dbReference>
<protein>
    <submittedName>
        <fullName evidence="12">FdhF/YdeP family oxidoreductase</fullName>
    </submittedName>
</protein>
<keyword evidence="8" id="KW-0408">Iron</keyword>
<dbReference type="InterPro" id="IPR010046">
    <property type="entry name" value="Mopterin_OxRdtse_a_bac"/>
</dbReference>
<dbReference type="InterPro" id="IPR009010">
    <property type="entry name" value="Asp_de-COase-like_dom_sf"/>
</dbReference>
<dbReference type="PIRSF" id="PIRSF000144">
    <property type="entry name" value="CbbBc"/>
    <property type="match status" value="1"/>
</dbReference>
<dbReference type="InterPro" id="IPR006657">
    <property type="entry name" value="MoPterin_dinucl-bd_dom"/>
</dbReference>
<evidence type="ECO:0000259" key="10">
    <source>
        <dbReference type="Pfam" id="PF00384"/>
    </source>
</evidence>
<dbReference type="InterPro" id="IPR006656">
    <property type="entry name" value="Mopterin_OxRdtase"/>
</dbReference>
<evidence type="ECO:0000256" key="3">
    <source>
        <dbReference type="ARBA" id="ARBA00010312"/>
    </source>
</evidence>